<protein>
    <submittedName>
        <fullName evidence="2">Uncharacterized protein</fullName>
    </submittedName>
</protein>
<dbReference type="AlphaFoldDB" id="A0A0A9FDX9"/>
<dbReference type="EMBL" id="GBRH01187354">
    <property type="protein sequence ID" value="JAE10542.1"/>
    <property type="molecule type" value="Transcribed_RNA"/>
</dbReference>
<proteinExistence type="predicted"/>
<sequence>MTPSSPDPTRTIPLWQNPRIMALKMARLGRGPRAAISTNTFQAARTSPPRNSRRSRAASAERLGVFPERRTRASTSRASPAMPAARNAWSARRSAPYLALALQLALLDQEKRSGEAAGRSAAMMSAAKGRSAGADAARHEAAAKRTASGTEEGQLGARTWSARWHCWDVLRRRASARMASRRREAGRERMRWCSNGRNCAVGW</sequence>
<reference evidence="2" key="2">
    <citation type="journal article" date="2015" name="Data Brief">
        <title>Shoot transcriptome of the giant reed, Arundo donax.</title>
        <authorList>
            <person name="Barrero R.A."/>
            <person name="Guerrero F.D."/>
            <person name="Moolhuijzen P."/>
            <person name="Goolsby J.A."/>
            <person name="Tidwell J."/>
            <person name="Bellgard S.E."/>
            <person name="Bellgard M.I."/>
        </authorList>
    </citation>
    <scope>NUCLEOTIDE SEQUENCE</scope>
    <source>
        <tissue evidence="2">Shoot tissue taken approximately 20 cm above the soil surface</tissue>
    </source>
</reference>
<feature type="region of interest" description="Disordered" evidence="1">
    <location>
        <begin position="37"/>
        <end position="62"/>
    </location>
</feature>
<accession>A0A0A9FDX9</accession>
<reference evidence="2" key="1">
    <citation type="submission" date="2014-09" db="EMBL/GenBank/DDBJ databases">
        <authorList>
            <person name="Magalhaes I.L.F."/>
            <person name="Oliveira U."/>
            <person name="Santos F.R."/>
            <person name="Vidigal T.H.D.A."/>
            <person name="Brescovit A.D."/>
            <person name="Santos A.J."/>
        </authorList>
    </citation>
    <scope>NUCLEOTIDE SEQUENCE</scope>
    <source>
        <tissue evidence="2">Shoot tissue taken approximately 20 cm above the soil surface</tissue>
    </source>
</reference>
<evidence type="ECO:0000256" key="1">
    <source>
        <dbReference type="SAM" id="MobiDB-lite"/>
    </source>
</evidence>
<name>A0A0A9FDX9_ARUDO</name>
<evidence type="ECO:0000313" key="2">
    <source>
        <dbReference type="EMBL" id="JAE10542.1"/>
    </source>
</evidence>
<organism evidence="2">
    <name type="scientific">Arundo donax</name>
    <name type="common">Giant reed</name>
    <name type="synonym">Donax arundinaceus</name>
    <dbReference type="NCBI Taxonomy" id="35708"/>
    <lineage>
        <taxon>Eukaryota</taxon>
        <taxon>Viridiplantae</taxon>
        <taxon>Streptophyta</taxon>
        <taxon>Embryophyta</taxon>
        <taxon>Tracheophyta</taxon>
        <taxon>Spermatophyta</taxon>
        <taxon>Magnoliopsida</taxon>
        <taxon>Liliopsida</taxon>
        <taxon>Poales</taxon>
        <taxon>Poaceae</taxon>
        <taxon>PACMAD clade</taxon>
        <taxon>Arundinoideae</taxon>
        <taxon>Arundineae</taxon>
        <taxon>Arundo</taxon>
    </lineage>
</organism>
<feature type="region of interest" description="Disordered" evidence="1">
    <location>
        <begin position="132"/>
        <end position="154"/>
    </location>
</feature>